<dbReference type="GO" id="GO:0046872">
    <property type="term" value="F:metal ion binding"/>
    <property type="evidence" value="ECO:0007669"/>
    <property type="project" value="UniProtKB-KW"/>
</dbReference>
<evidence type="ECO:0000313" key="7">
    <source>
        <dbReference type="Proteomes" id="UP000596063"/>
    </source>
</evidence>
<dbReference type="SMART" id="SM00729">
    <property type="entry name" value="Elp3"/>
    <property type="match status" value="1"/>
</dbReference>
<evidence type="ECO:0000259" key="5">
    <source>
        <dbReference type="PROSITE" id="PS51918"/>
    </source>
</evidence>
<organism evidence="6 7">
    <name type="scientific">Spongiibacter nanhainus</name>
    <dbReference type="NCBI Taxonomy" id="2794344"/>
    <lineage>
        <taxon>Bacteria</taxon>
        <taxon>Pseudomonadati</taxon>
        <taxon>Pseudomonadota</taxon>
        <taxon>Gammaproteobacteria</taxon>
        <taxon>Cellvibrionales</taxon>
        <taxon>Spongiibacteraceae</taxon>
        <taxon>Spongiibacter</taxon>
    </lineage>
</organism>
<accession>A0A7T4R432</accession>
<dbReference type="KEGG" id="snan:I6N98_08000"/>
<dbReference type="GO" id="GO:0051536">
    <property type="term" value="F:iron-sulfur cluster binding"/>
    <property type="evidence" value="ECO:0007669"/>
    <property type="project" value="UniProtKB-KW"/>
</dbReference>
<dbReference type="SFLD" id="SFLDG01084">
    <property type="entry name" value="Uncharacterised_Radical_SAM_Su"/>
    <property type="match status" value="1"/>
</dbReference>
<dbReference type="PROSITE" id="PS51918">
    <property type="entry name" value="RADICAL_SAM"/>
    <property type="match status" value="1"/>
</dbReference>
<feature type="compositionally biased region" description="Basic and acidic residues" evidence="4">
    <location>
        <begin position="32"/>
        <end position="44"/>
    </location>
</feature>
<dbReference type="CDD" id="cd01335">
    <property type="entry name" value="Radical_SAM"/>
    <property type="match status" value="1"/>
</dbReference>
<evidence type="ECO:0000256" key="1">
    <source>
        <dbReference type="ARBA" id="ARBA00022723"/>
    </source>
</evidence>
<reference evidence="6 7" key="1">
    <citation type="submission" date="2020-12" db="EMBL/GenBank/DDBJ databases">
        <authorList>
            <person name="Shan Y."/>
        </authorList>
    </citation>
    <scope>NUCLEOTIDE SEQUENCE [LARGE SCALE GENOMIC DNA]</scope>
    <source>
        <strain evidence="7">csc3.9</strain>
    </source>
</reference>
<dbReference type="NCBIfam" id="NF033668">
    <property type="entry name" value="rSAM_PA0069"/>
    <property type="match status" value="1"/>
</dbReference>
<evidence type="ECO:0000313" key="6">
    <source>
        <dbReference type="EMBL" id="QQD20110.1"/>
    </source>
</evidence>
<dbReference type="Pfam" id="PF04055">
    <property type="entry name" value="Radical_SAM"/>
    <property type="match status" value="1"/>
</dbReference>
<keyword evidence="1" id="KW-0479">Metal-binding</keyword>
<dbReference type="AlphaFoldDB" id="A0A7T4R432"/>
<dbReference type="InterPro" id="IPR006638">
    <property type="entry name" value="Elp3/MiaA/NifB-like_rSAM"/>
</dbReference>
<feature type="region of interest" description="Disordered" evidence="4">
    <location>
        <begin position="28"/>
        <end position="49"/>
    </location>
</feature>
<dbReference type="EMBL" id="CP066167">
    <property type="protein sequence ID" value="QQD20110.1"/>
    <property type="molecule type" value="Genomic_DNA"/>
</dbReference>
<keyword evidence="7" id="KW-1185">Reference proteome</keyword>
<sequence length="378" mass="42261">MDKSYTAAPIKGRGTASRLPGRFAQHWVEPYVEPRTEGEPRTGGEPRTQQETIDLLELSPTAPTTELRQETAKSIITRNRSPDVPFNLSINPYRGCEHGCIYCFARPSHAYIDLSPGIDFETKISVKHNAPALLEAELQRPGYQCQPIALGINTDAYQPLEKDTEVTRRLLEVALRFKQPISIITKSALILRDLDLLRAMAEHNLVHVAISVTTLDKALKRQLEPRASSGESRLRTIRELRAAGVPVSVLIAPVIPLLNERELEQIVAAVAEAGAQSASYIPLRLPHEVAPLFIDWLYQHFPQRAGHILSRLKDIGGGRLYNSRFGERMRGQGIFAELINQRFHRALRQHGLAANQRTELNCGDFCPPSRGGNQLSLW</sequence>
<proteinExistence type="predicted"/>
<gene>
    <name evidence="6" type="ORF">I6N98_08000</name>
</gene>
<dbReference type="GO" id="GO:0003824">
    <property type="term" value="F:catalytic activity"/>
    <property type="evidence" value="ECO:0007669"/>
    <property type="project" value="InterPro"/>
</dbReference>
<dbReference type="InterPro" id="IPR040086">
    <property type="entry name" value="MJ0683-like"/>
</dbReference>
<protein>
    <submittedName>
        <fullName evidence="6">PA0069 family radical SAM protein</fullName>
    </submittedName>
</protein>
<evidence type="ECO:0000256" key="4">
    <source>
        <dbReference type="SAM" id="MobiDB-lite"/>
    </source>
</evidence>
<dbReference type="SFLD" id="SFLDS00029">
    <property type="entry name" value="Radical_SAM"/>
    <property type="match status" value="1"/>
</dbReference>
<keyword evidence="2" id="KW-0408">Iron</keyword>
<dbReference type="SUPFAM" id="SSF102114">
    <property type="entry name" value="Radical SAM enzymes"/>
    <property type="match status" value="1"/>
</dbReference>
<dbReference type="InterPro" id="IPR007197">
    <property type="entry name" value="rSAM"/>
</dbReference>
<dbReference type="InterPro" id="IPR058240">
    <property type="entry name" value="rSAM_sf"/>
</dbReference>
<evidence type="ECO:0000256" key="3">
    <source>
        <dbReference type="ARBA" id="ARBA00023014"/>
    </source>
</evidence>
<dbReference type="Gene3D" id="3.80.30.30">
    <property type="match status" value="1"/>
</dbReference>
<dbReference type="PANTHER" id="PTHR43432:SF3">
    <property type="entry name" value="SLR0285 PROTEIN"/>
    <property type="match status" value="1"/>
</dbReference>
<dbReference type="Proteomes" id="UP000596063">
    <property type="component" value="Chromosome"/>
</dbReference>
<feature type="domain" description="Radical SAM core" evidence="5">
    <location>
        <begin position="82"/>
        <end position="319"/>
    </location>
</feature>
<name>A0A7T4R432_9GAMM</name>
<evidence type="ECO:0000256" key="2">
    <source>
        <dbReference type="ARBA" id="ARBA00023004"/>
    </source>
</evidence>
<keyword evidence="3" id="KW-0411">Iron-sulfur</keyword>
<dbReference type="PANTHER" id="PTHR43432">
    <property type="entry name" value="SLR0285 PROTEIN"/>
    <property type="match status" value="1"/>
</dbReference>